<evidence type="ECO:0000313" key="2">
    <source>
        <dbReference type="EMBL" id="KAL2650019.1"/>
    </source>
</evidence>
<protein>
    <recommendedName>
        <fullName evidence="1">DnaJ homologue subfamily C member 28 conserved domain-containing protein</fullName>
    </recommendedName>
</protein>
<dbReference type="PANTHER" id="PTHR39158">
    <property type="entry name" value="OS08G0560600 PROTEIN"/>
    <property type="match status" value="1"/>
</dbReference>
<feature type="domain" description="DnaJ homologue subfamily C member 28 conserved" evidence="1">
    <location>
        <begin position="102"/>
        <end position="167"/>
    </location>
</feature>
<gene>
    <name evidence="2" type="ORF">R1flu_018147</name>
</gene>
<proteinExistence type="predicted"/>
<dbReference type="AlphaFoldDB" id="A0ABD1ZIF4"/>
<dbReference type="PANTHER" id="PTHR39158:SF1">
    <property type="entry name" value="DNAJ HOMOLOG SUBFAMILY C MEMBER 28"/>
    <property type="match status" value="1"/>
</dbReference>
<dbReference type="InterPro" id="IPR052573">
    <property type="entry name" value="DnaJ_C_subfamily_28"/>
</dbReference>
<evidence type="ECO:0000313" key="3">
    <source>
        <dbReference type="Proteomes" id="UP001605036"/>
    </source>
</evidence>
<name>A0ABD1ZIF4_9MARC</name>
<reference evidence="2 3" key="1">
    <citation type="submission" date="2024-09" db="EMBL/GenBank/DDBJ databases">
        <title>Chromosome-scale assembly of Riccia fluitans.</title>
        <authorList>
            <person name="Paukszto L."/>
            <person name="Sawicki J."/>
            <person name="Karawczyk K."/>
            <person name="Piernik-Szablinska J."/>
            <person name="Szczecinska M."/>
            <person name="Mazdziarz M."/>
        </authorList>
    </citation>
    <scope>NUCLEOTIDE SEQUENCE [LARGE SCALE GENOMIC DNA]</scope>
    <source>
        <strain evidence="2">Rf_01</strain>
        <tissue evidence="2">Aerial parts of the thallus</tissue>
    </source>
</reference>
<dbReference type="InterPro" id="IPR018961">
    <property type="entry name" value="DnaJ_homolog_subfam-C_membr-28"/>
</dbReference>
<organism evidence="2 3">
    <name type="scientific">Riccia fluitans</name>
    <dbReference type="NCBI Taxonomy" id="41844"/>
    <lineage>
        <taxon>Eukaryota</taxon>
        <taxon>Viridiplantae</taxon>
        <taxon>Streptophyta</taxon>
        <taxon>Embryophyta</taxon>
        <taxon>Marchantiophyta</taxon>
        <taxon>Marchantiopsida</taxon>
        <taxon>Marchantiidae</taxon>
        <taxon>Marchantiales</taxon>
        <taxon>Ricciaceae</taxon>
        <taxon>Riccia</taxon>
    </lineage>
</organism>
<dbReference type="Pfam" id="PF09350">
    <property type="entry name" value="DJC28_CD"/>
    <property type="match status" value="1"/>
</dbReference>
<accession>A0ABD1ZIF4</accession>
<dbReference type="EMBL" id="JBHFFA010000001">
    <property type="protein sequence ID" value="KAL2650019.1"/>
    <property type="molecule type" value="Genomic_DNA"/>
</dbReference>
<sequence length="250" mass="28672">MTKPLTKLQSLLLRGARSSSSEPVRPGWVQHFSSFSESDAAITSISLEKGKKCGLPAKKTLVERVLAVYEKIAQRERPPELRRGDGLRSTDPTRVEIEIINVAEQRITQSILRGEFEKLPGKGKPIKLESNPHADPAEDLAYRILAKNGFAPEWVELNKEIRLKIRRWRKALDLAWQKKLEADSCGEAQPDDLKWESLLPKFDSELQEINQKVRKYNLLVPFGRQLMCYRLEREIRTLQESEKQNESSAI</sequence>
<keyword evidence="3" id="KW-1185">Reference proteome</keyword>
<dbReference type="Proteomes" id="UP001605036">
    <property type="component" value="Unassembled WGS sequence"/>
</dbReference>
<comment type="caution">
    <text evidence="2">The sequence shown here is derived from an EMBL/GenBank/DDBJ whole genome shotgun (WGS) entry which is preliminary data.</text>
</comment>
<evidence type="ECO:0000259" key="1">
    <source>
        <dbReference type="Pfam" id="PF09350"/>
    </source>
</evidence>